<evidence type="ECO:0000256" key="1">
    <source>
        <dbReference type="ARBA" id="ARBA00004141"/>
    </source>
</evidence>
<feature type="transmembrane region" description="Helical" evidence="6">
    <location>
        <begin position="165"/>
        <end position="184"/>
    </location>
</feature>
<feature type="compositionally biased region" description="Low complexity" evidence="5">
    <location>
        <begin position="1234"/>
        <end position="1251"/>
    </location>
</feature>
<dbReference type="Proteomes" id="UP001303473">
    <property type="component" value="Unassembled WGS sequence"/>
</dbReference>
<feature type="domain" description="Integral membrane bound transporter" evidence="8">
    <location>
        <begin position="723"/>
        <end position="844"/>
    </location>
</feature>
<evidence type="ECO:0000259" key="8">
    <source>
        <dbReference type="Pfam" id="PF13515"/>
    </source>
</evidence>
<feature type="compositionally biased region" description="Acidic residues" evidence="5">
    <location>
        <begin position="1188"/>
        <end position="1207"/>
    </location>
</feature>
<comment type="subcellular location">
    <subcellularLocation>
        <location evidence="1">Membrane</location>
        <topology evidence="1">Multi-pass membrane protein</topology>
    </subcellularLocation>
</comment>
<feature type="compositionally biased region" description="Low complexity" evidence="5">
    <location>
        <begin position="663"/>
        <end position="672"/>
    </location>
</feature>
<dbReference type="AlphaFoldDB" id="A0AAN6NFD9"/>
<feature type="transmembrane region" description="Helical" evidence="6">
    <location>
        <begin position="735"/>
        <end position="768"/>
    </location>
</feature>
<evidence type="ECO:0000256" key="5">
    <source>
        <dbReference type="SAM" id="MobiDB-lite"/>
    </source>
</evidence>
<evidence type="ECO:0000256" key="6">
    <source>
        <dbReference type="SAM" id="Phobius"/>
    </source>
</evidence>
<accession>A0AAN6NFD9</accession>
<evidence type="ECO:0000259" key="7">
    <source>
        <dbReference type="Pfam" id="PF10337"/>
    </source>
</evidence>
<dbReference type="Pfam" id="PF13515">
    <property type="entry name" value="FUSC_2"/>
    <property type="match status" value="1"/>
</dbReference>
<dbReference type="Pfam" id="PF10337">
    <property type="entry name" value="ArAE_2_N"/>
    <property type="match status" value="2"/>
</dbReference>
<feature type="transmembrane region" description="Helical" evidence="6">
    <location>
        <begin position="775"/>
        <end position="792"/>
    </location>
</feature>
<dbReference type="InterPro" id="IPR049453">
    <property type="entry name" value="Memb_transporter_dom"/>
</dbReference>
<dbReference type="PANTHER" id="PTHR37994">
    <property type="entry name" value="ARAE_2_N DOMAIN-CONTAINING PROTEIN-RELATED"/>
    <property type="match status" value="1"/>
</dbReference>
<keyword evidence="2 6" id="KW-0812">Transmembrane</keyword>
<feature type="compositionally biased region" description="Basic and acidic residues" evidence="5">
    <location>
        <begin position="577"/>
        <end position="595"/>
    </location>
</feature>
<evidence type="ECO:0000256" key="3">
    <source>
        <dbReference type="ARBA" id="ARBA00022989"/>
    </source>
</evidence>
<keyword evidence="4 6" id="KW-0472">Membrane</keyword>
<feature type="compositionally biased region" description="Acidic residues" evidence="5">
    <location>
        <begin position="354"/>
        <end position="367"/>
    </location>
</feature>
<feature type="region of interest" description="Disordered" evidence="5">
    <location>
        <begin position="1127"/>
        <end position="1264"/>
    </location>
</feature>
<feature type="region of interest" description="Disordered" evidence="5">
    <location>
        <begin position="1020"/>
        <end position="1046"/>
    </location>
</feature>
<feature type="region of interest" description="Disordered" evidence="5">
    <location>
        <begin position="565"/>
        <end position="607"/>
    </location>
</feature>
<gene>
    <name evidence="9" type="ORF">QBC46DRAFT_455849</name>
</gene>
<organism evidence="9 10">
    <name type="scientific">Diplogelasinospora grovesii</name>
    <dbReference type="NCBI Taxonomy" id="303347"/>
    <lineage>
        <taxon>Eukaryota</taxon>
        <taxon>Fungi</taxon>
        <taxon>Dikarya</taxon>
        <taxon>Ascomycota</taxon>
        <taxon>Pezizomycotina</taxon>
        <taxon>Sordariomycetes</taxon>
        <taxon>Sordariomycetidae</taxon>
        <taxon>Sordariales</taxon>
        <taxon>Diplogelasinosporaceae</taxon>
        <taxon>Diplogelasinospora</taxon>
    </lineage>
</organism>
<dbReference type="PANTHER" id="PTHR37994:SF4">
    <property type="entry name" value="ER TRANSPORTER 6TM N-TERMINAL DOMAIN-CONTAINING PROTEIN-RELATED"/>
    <property type="match status" value="1"/>
</dbReference>
<feature type="region of interest" description="Disordered" evidence="5">
    <location>
        <begin position="636"/>
        <end position="678"/>
    </location>
</feature>
<sequence length="1264" mass="138766">MKENPWALPEWVVQLRAKLGQNHLWQRMTKHTIAVGVAFTIVVIPAVAEVFGPAAFLAPMVTVFGHSGQRLGQMVEALIFILLGAVIGMAWSTLGLYLFSLLYHTNEPAAYTIKAIFVLMAVLFHGYLRSQSPRLFVFLWIELLVTITTLLNAQTAVSRETATQIFYPLLTAFGVLLLVNVTVFPEYSNDFLGSTTIDTLHQTESAFKSAVEWFVEPPPEPTEQDGSAPPHEDGHEKAAAAAKPAQTRVARLAALTARKEKLRAKLAGCKKAYEECTFELSYSVLPPRSLKPIIKTAMSSFTRNVITLISACESKYVLTGAGDKKSSQTEEEDESSSAGSSSPASPSSAHGVEVSDDDMIGEEEEESETRPEELLDDRTKPTAAKPAVATLGDKINLARPRREIESGDAELLESLLSRVRDPLSELLRQALAAIELLVLCLACCYDVKRLPNGAHTPKGILLEEVDIRVEHFESAIASYDKSSMEALGKAASIEDADSSQVDIMPRIEIFLISSVLLSVRQAASQTLQMLKHARTLVERREARRAAGKRLYFPKKVNWKKWLSSDGDKDVQTLPQNARKEARTGKGTNSDKKSERGGANGDYTDDDSDALLQHRRNDEEAAAAAAAGEKTIQILQRTGAAPPPPPPPSTTKQQQQQLKRRQNKPGQQQQQQQKSGTPAWWRARGADLVESVTGSEHLGFAIKLAIAVFLVSWPAFYGPFNTWYVYYRAGWAPLQLVLVFEVAIGSSLWIFIVRAFGVVYGCVWGYLAYEIGRGHLVPLVIILILGVIPSAYVQLGTPYVKAGMIAIISMCIVALATVQRTGAAWENFTRRLIAFLVGGIVALIVEVAIYPVRARDRLVESLSSCITQISHMQASVATGIEHPERKPSHKRLEARFNNAKQKAQSALSAAETFLPFCLSEPRLKGSFKTLQPIYKEIIYVLHQIIDRMDNTISLRKAYGSSILEDLNPQVYEYRRNVAASVTLTLFAVDEALTTKLPLPQYLPSCRSAHVRLVHRVREVLQSQSRGGGASRRPSASTPGGGGGGHGALLLPGSGNMSSWSLNNPDLDEDVIKRATQPKFLSWNAAAAGQMEIIEYLEELVELTKLLVGVNAFRSGMLERPRYRNYARKARTMSMSLPKKRRSDSLPISTGNTEGERVNVLQRLRSAAAGKRRKSGATVGGGGGGGDGAVLEEEEEEEEEEAVEEGVAEEEPRNNGKEEGGGLLPPSLQRVESRFRQQQQRSNRRSSSGRQMSVTMMTLGLHDVKG</sequence>
<feature type="domain" description="Putative ER transporter 6TM N-terminal" evidence="7">
    <location>
        <begin position="27"/>
        <end position="98"/>
    </location>
</feature>
<comment type="caution">
    <text evidence="9">The sequence shown here is derived from an EMBL/GenBank/DDBJ whole genome shotgun (WGS) entry which is preliminary data.</text>
</comment>
<feature type="transmembrane region" description="Helical" evidence="6">
    <location>
        <begin position="798"/>
        <end position="819"/>
    </location>
</feature>
<evidence type="ECO:0000256" key="2">
    <source>
        <dbReference type="ARBA" id="ARBA00022692"/>
    </source>
</evidence>
<protein>
    <recommendedName>
        <fullName evidence="11">ER transporter 6TM N-terminal domain-containing protein</fullName>
    </recommendedName>
</protein>
<dbReference type="EMBL" id="MU853757">
    <property type="protein sequence ID" value="KAK3944791.1"/>
    <property type="molecule type" value="Genomic_DNA"/>
</dbReference>
<feature type="transmembrane region" description="Helical" evidence="6">
    <location>
        <begin position="77"/>
        <end position="103"/>
    </location>
</feature>
<evidence type="ECO:0000313" key="9">
    <source>
        <dbReference type="EMBL" id="KAK3944791.1"/>
    </source>
</evidence>
<feature type="compositionally biased region" description="Low complexity" evidence="5">
    <location>
        <begin position="336"/>
        <end position="349"/>
    </location>
</feature>
<evidence type="ECO:0008006" key="11">
    <source>
        <dbReference type="Google" id="ProtNLM"/>
    </source>
</evidence>
<feature type="transmembrane region" description="Helical" evidence="6">
    <location>
        <begin position="135"/>
        <end position="153"/>
    </location>
</feature>
<keyword evidence="10" id="KW-1185">Reference proteome</keyword>
<feature type="transmembrane region" description="Helical" evidence="6">
    <location>
        <begin position="831"/>
        <end position="851"/>
    </location>
</feature>
<dbReference type="InterPro" id="IPR018823">
    <property type="entry name" value="ArAE_2_N"/>
</dbReference>
<feature type="compositionally biased region" description="Basic and acidic residues" evidence="5">
    <location>
        <begin position="1208"/>
        <end position="1218"/>
    </location>
</feature>
<feature type="compositionally biased region" description="Basic and acidic residues" evidence="5">
    <location>
        <begin position="368"/>
        <end position="380"/>
    </location>
</feature>
<feature type="transmembrane region" description="Helical" evidence="6">
    <location>
        <begin position="33"/>
        <end position="65"/>
    </location>
</feature>
<feature type="domain" description="Putative ER transporter 6TM N-terminal" evidence="7">
    <location>
        <begin position="113"/>
        <end position="487"/>
    </location>
</feature>
<evidence type="ECO:0000256" key="4">
    <source>
        <dbReference type="ARBA" id="ARBA00023136"/>
    </source>
</evidence>
<feature type="region of interest" description="Disordered" evidence="5">
    <location>
        <begin position="218"/>
        <end position="243"/>
    </location>
</feature>
<feature type="transmembrane region" description="Helical" evidence="6">
    <location>
        <begin position="697"/>
        <end position="715"/>
    </location>
</feature>
<feature type="compositionally biased region" description="Gly residues" evidence="5">
    <location>
        <begin position="1176"/>
        <end position="1186"/>
    </location>
</feature>
<proteinExistence type="predicted"/>
<feature type="transmembrane region" description="Helical" evidence="6">
    <location>
        <begin position="109"/>
        <end position="128"/>
    </location>
</feature>
<dbReference type="GO" id="GO:0016020">
    <property type="term" value="C:membrane"/>
    <property type="evidence" value="ECO:0007669"/>
    <property type="project" value="UniProtKB-SubCell"/>
</dbReference>
<evidence type="ECO:0000313" key="10">
    <source>
        <dbReference type="Proteomes" id="UP001303473"/>
    </source>
</evidence>
<feature type="region of interest" description="Disordered" evidence="5">
    <location>
        <begin position="322"/>
        <end position="387"/>
    </location>
</feature>
<keyword evidence="3 6" id="KW-1133">Transmembrane helix</keyword>
<name>A0AAN6NFD9_9PEZI</name>
<reference evidence="10" key="1">
    <citation type="journal article" date="2023" name="Mol. Phylogenet. Evol.">
        <title>Genome-scale phylogeny and comparative genomics of the fungal order Sordariales.</title>
        <authorList>
            <person name="Hensen N."/>
            <person name="Bonometti L."/>
            <person name="Westerberg I."/>
            <person name="Brannstrom I.O."/>
            <person name="Guillou S."/>
            <person name="Cros-Aarteil S."/>
            <person name="Calhoun S."/>
            <person name="Haridas S."/>
            <person name="Kuo A."/>
            <person name="Mondo S."/>
            <person name="Pangilinan J."/>
            <person name="Riley R."/>
            <person name="LaButti K."/>
            <person name="Andreopoulos B."/>
            <person name="Lipzen A."/>
            <person name="Chen C."/>
            <person name="Yan M."/>
            <person name="Daum C."/>
            <person name="Ng V."/>
            <person name="Clum A."/>
            <person name="Steindorff A."/>
            <person name="Ohm R.A."/>
            <person name="Martin F."/>
            <person name="Silar P."/>
            <person name="Natvig D.O."/>
            <person name="Lalanne C."/>
            <person name="Gautier V."/>
            <person name="Ament-Velasquez S.L."/>
            <person name="Kruys A."/>
            <person name="Hutchinson M.I."/>
            <person name="Powell A.J."/>
            <person name="Barry K."/>
            <person name="Miller A.N."/>
            <person name="Grigoriev I.V."/>
            <person name="Debuchy R."/>
            <person name="Gladieux P."/>
            <person name="Hiltunen Thoren M."/>
            <person name="Johannesson H."/>
        </authorList>
    </citation>
    <scope>NUCLEOTIDE SEQUENCE [LARGE SCALE GENOMIC DNA]</scope>
    <source>
        <strain evidence="10">CBS 340.73</strain>
    </source>
</reference>